<organism evidence="1 2">
    <name type="scientific">Acinetobacter brisouii CIP 110357</name>
    <dbReference type="NCBI Taxonomy" id="1341683"/>
    <lineage>
        <taxon>Bacteria</taxon>
        <taxon>Pseudomonadati</taxon>
        <taxon>Pseudomonadota</taxon>
        <taxon>Gammaproteobacteria</taxon>
        <taxon>Moraxellales</taxon>
        <taxon>Moraxellaceae</taxon>
        <taxon>Acinetobacter</taxon>
    </lineage>
</organism>
<proteinExistence type="predicted"/>
<protein>
    <submittedName>
        <fullName evidence="1">Uncharacterized protein</fullName>
    </submittedName>
</protein>
<dbReference type="RefSeq" id="WP_004900148.1">
    <property type="nucleotide sequence ID" value="NZ_BBTI01000002.1"/>
</dbReference>
<accession>V2UA62</accession>
<dbReference type="PATRIC" id="fig|1341683.3.peg.1796"/>
<dbReference type="OrthoDB" id="6709284at2"/>
<dbReference type="AlphaFoldDB" id="V2UA62"/>
<dbReference type="HOGENOM" id="CLU_2613889_0_0_6"/>
<gene>
    <name evidence="1" type="ORF">P255_01808</name>
</gene>
<dbReference type="STRING" id="396323.VH98_01925"/>
<comment type="caution">
    <text evidence="1">The sequence shown here is derived from an EMBL/GenBank/DDBJ whole genome shotgun (WGS) entry which is preliminary data.</text>
</comment>
<reference evidence="1 2" key="1">
    <citation type="submission" date="2013-10" db="EMBL/GenBank/DDBJ databases">
        <title>The Genome Sequence of Acinetobacter brisouii CIP 110357.</title>
        <authorList>
            <consortium name="The Broad Institute Genomics Platform"/>
            <consortium name="The Broad Institute Genome Sequencing Center for Infectious Disease"/>
            <person name="Cerqueira G."/>
            <person name="Feldgarden M."/>
            <person name="Courvalin P."/>
            <person name="Grillot-Courvalin C."/>
            <person name="Clermont D."/>
            <person name="Rocha E."/>
            <person name="Yoon E.-J."/>
            <person name="Nemec A."/>
            <person name="Young S.K."/>
            <person name="Zeng Q."/>
            <person name="Gargeya S."/>
            <person name="Fitzgerald M."/>
            <person name="Abouelleil A."/>
            <person name="Alvarado L."/>
            <person name="Berlin A.M."/>
            <person name="Chapman S.B."/>
            <person name="Gainer-Dewar J."/>
            <person name="Goldberg J."/>
            <person name="Gnerre S."/>
            <person name="Griggs A."/>
            <person name="Gujja S."/>
            <person name="Hansen M."/>
            <person name="Howarth C."/>
            <person name="Imamovic A."/>
            <person name="Ireland A."/>
            <person name="Larimer J."/>
            <person name="McCowan C."/>
            <person name="Murphy C."/>
            <person name="Pearson M."/>
            <person name="Poon T.W."/>
            <person name="Priest M."/>
            <person name="Roberts A."/>
            <person name="Saif S."/>
            <person name="Shea T."/>
            <person name="Sykes S."/>
            <person name="Wortman J."/>
            <person name="Nusbaum C."/>
            <person name="Birren B."/>
        </authorList>
    </citation>
    <scope>NUCLEOTIDE SEQUENCE [LARGE SCALE GENOMIC DNA]</scope>
    <source>
        <strain evidence="1 2">CIP 110357</strain>
    </source>
</reference>
<dbReference type="EMBL" id="AYEU01000006">
    <property type="protein sequence ID" value="ESK51298.1"/>
    <property type="molecule type" value="Genomic_DNA"/>
</dbReference>
<name>V2UA62_9GAMM</name>
<dbReference type="Proteomes" id="UP000018418">
    <property type="component" value="Unassembled WGS sequence"/>
</dbReference>
<evidence type="ECO:0000313" key="2">
    <source>
        <dbReference type="Proteomes" id="UP000018418"/>
    </source>
</evidence>
<sequence>MCLVNLNSCMVPHSHAALPRQFNLVSEPFKPKPLHIDNGFHDDDDREHEPQHTRLEAVYIEDLRRDDPPDQEETTELL</sequence>
<keyword evidence="2" id="KW-1185">Reference proteome</keyword>
<evidence type="ECO:0000313" key="1">
    <source>
        <dbReference type="EMBL" id="ESK51298.1"/>
    </source>
</evidence>